<dbReference type="Proteomes" id="UP001155163">
    <property type="component" value="Unassembled WGS sequence"/>
</dbReference>
<sequence length="301" mass="33618">MKRMNCSRWGALPSEKTKACAEVVEVRNIRNIQINRKNIQSIQSFNSINLFRHCWNKPERPGTNLFRHVPPMFRSAISPEQRYNPRPTGFSAVYLNGVFRNVPVEPEQANQAGSPVRRGFQIFLCPVFRMFRAFRSPAHVFNVGEPKMTALNTPARSEMPPKPLDFAHCWQQAVELVGLSSAVPLVTTLKELSIAGAGISPLLKRLQSLDTPRRALLLTMACMANPKRADWLQGEVGLHFGQLTAADLGTEVFQVLVGLLASFPFASATPDPLDHCECPGDWSDLEQLVGRCTRCKHPALF</sequence>
<evidence type="ECO:0000313" key="1">
    <source>
        <dbReference type="EMBL" id="MCK9818276.1"/>
    </source>
</evidence>
<reference evidence="1 2" key="2">
    <citation type="journal article" date="2023" name="Plant Pathol.">
        <title>Dismantling and reorganizing Pseudomonas marginalis sensu#lato.</title>
        <authorList>
            <person name="Sawada H."/>
            <person name="Fujikawa T."/>
            <person name="Satou M."/>
        </authorList>
    </citation>
    <scope>NUCLEOTIDE SEQUENCE [LARGE SCALE GENOMIC DNA]</scope>
    <source>
        <strain evidence="1 2">MAFF 302046</strain>
    </source>
</reference>
<keyword evidence="2" id="KW-1185">Reference proteome</keyword>
<comment type="caution">
    <text evidence="1">The sequence shown here is derived from an EMBL/GenBank/DDBJ whole genome shotgun (WGS) entry which is preliminary data.</text>
</comment>
<organism evidence="1 2">
    <name type="scientific">Pseudomonas morbosilactucae</name>
    <dbReference type="NCBI Taxonomy" id="2938197"/>
    <lineage>
        <taxon>Bacteria</taxon>
        <taxon>Pseudomonadati</taxon>
        <taxon>Pseudomonadota</taxon>
        <taxon>Gammaproteobacteria</taxon>
        <taxon>Pseudomonadales</taxon>
        <taxon>Pseudomonadaceae</taxon>
        <taxon>Pseudomonas</taxon>
    </lineage>
</organism>
<proteinExistence type="predicted"/>
<accession>A0ABT0JQT8</accession>
<gene>
    <name evidence="1" type="ORF">M1B35_30185</name>
</gene>
<evidence type="ECO:0000313" key="2">
    <source>
        <dbReference type="Proteomes" id="UP001155163"/>
    </source>
</evidence>
<dbReference type="EMBL" id="JALQCX010000077">
    <property type="protein sequence ID" value="MCK9818276.1"/>
    <property type="molecule type" value="Genomic_DNA"/>
</dbReference>
<name>A0ABT0JQT8_9PSED</name>
<protein>
    <submittedName>
        <fullName evidence="1">Uncharacterized protein</fullName>
    </submittedName>
</protein>
<reference evidence="1 2" key="1">
    <citation type="journal article" date="2022" name="Int. J. Syst. Evol. Microbiol.">
        <title>Pseudomonas aegrilactucae sp. nov. and Pseudomonas morbosilactucae sp. nov., pathogens causing bacterial rot of lettuce in Japan.</title>
        <authorList>
            <person name="Sawada H."/>
            <person name="Fujikawa T."/>
            <person name="Satou M."/>
        </authorList>
    </citation>
    <scope>NUCLEOTIDE SEQUENCE [LARGE SCALE GENOMIC DNA]</scope>
    <source>
        <strain evidence="1 2">MAFF 302046</strain>
    </source>
</reference>
<dbReference type="RefSeq" id="WP_268263874.1">
    <property type="nucleotide sequence ID" value="NZ_JALQCX010000077.1"/>
</dbReference>